<dbReference type="InterPro" id="IPR002110">
    <property type="entry name" value="Ankyrin_rpt"/>
</dbReference>
<dbReference type="Gene3D" id="1.25.40.20">
    <property type="entry name" value="Ankyrin repeat-containing domain"/>
    <property type="match status" value="2"/>
</dbReference>
<accession>A0A0J8B4Y6</accession>
<dbReference type="SUPFAM" id="SSF48403">
    <property type="entry name" value="Ankyrin repeat"/>
    <property type="match status" value="2"/>
</dbReference>
<organism evidence="5 6">
    <name type="scientific">Beta vulgaris subsp. vulgaris</name>
    <name type="common">Beet</name>
    <dbReference type="NCBI Taxonomy" id="3555"/>
    <lineage>
        <taxon>Eukaryota</taxon>
        <taxon>Viridiplantae</taxon>
        <taxon>Streptophyta</taxon>
        <taxon>Embryophyta</taxon>
        <taxon>Tracheophyta</taxon>
        <taxon>Spermatophyta</taxon>
        <taxon>Magnoliopsida</taxon>
        <taxon>eudicotyledons</taxon>
        <taxon>Gunneridae</taxon>
        <taxon>Pentapetalae</taxon>
        <taxon>Caryophyllales</taxon>
        <taxon>Chenopodiaceae</taxon>
        <taxon>Betoideae</taxon>
        <taxon>Beta</taxon>
    </lineage>
</organism>
<dbReference type="InterPro" id="IPR036770">
    <property type="entry name" value="Ankyrin_rpt-contain_sf"/>
</dbReference>
<feature type="transmembrane region" description="Helical" evidence="3">
    <location>
        <begin position="593"/>
        <end position="617"/>
    </location>
</feature>
<dbReference type="eggNOG" id="KOG0504">
    <property type="taxonomic scope" value="Eukaryota"/>
</dbReference>
<feature type="transmembrane region" description="Helical" evidence="3">
    <location>
        <begin position="623"/>
        <end position="641"/>
    </location>
</feature>
<dbReference type="SMART" id="SM00248">
    <property type="entry name" value="ANK"/>
    <property type="match status" value="5"/>
</dbReference>
<evidence type="ECO:0000256" key="3">
    <source>
        <dbReference type="SAM" id="Phobius"/>
    </source>
</evidence>
<proteinExistence type="predicted"/>
<feature type="transmembrane region" description="Helical" evidence="3">
    <location>
        <begin position="511"/>
        <end position="530"/>
    </location>
</feature>
<feature type="repeat" description="ANK" evidence="1">
    <location>
        <begin position="222"/>
        <end position="243"/>
    </location>
</feature>
<dbReference type="PANTHER" id="PTHR24177:SF292">
    <property type="entry name" value="ANKYRIN REPEAT FAMILY PROTEIN-RELATED"/>
    <property type="match status" value="1"/>
</dbReference>
<dbReference type="OMA" id="GEEWMRK"/>
<dbReference type="EMBL" id="KQ090393">
    <property type="protein sequence ID" value="KMS96289.1"/>
    <property type="molecule type" value="Genomic_DNA"/>
</dbReference>
<protein>
    <recommendedName>
        <fullName evidence="4">PGG domain-containing protein</fullName>
    </recommendedName>
</protein>
<name>A0A0J8B4Y6_BETVV</name>
<feature type="domain" description="PGG" evidence="4">
    <location>
        <begin position="505"/>
        <end position="616"/>
    </location>
</feature>
<dbReference type="OrthoDB" id="1921232at2759"/>
<keyword evidence="3" id="KW-0472">Membrane</keyword>
<dbReference type="InterPro" id="IPR026961">
    <property type="entry name" value="PGG_dom"/>
</dbReference>
<reference evidence="5 6" key="1">
    <citation type="journal article" date="2014" name="Nature">
        <title>The genome of the recently domesticated crop plant sugar beet (Beta vulgaris).</title>
        <authorList>
            <person name="Dohm J.C."/>
            <person name="Minoche A.E."/>
            <person name="Holtgrawe D."/>
            <person name="Capella-Gutierrez S."/>
            <person name="Zakrzewski F."/>
            <person name="Tafer H."/>
            <person name="Rupp O."/>
            <person name="Sorensen T.R."/>
            <person name="Stracke R."/>
            <person name="Reinhardt R."/>
            <person name="Goesmann A."/>
            <person name="Kraft T."/>
            <person name="Schulz B."/>
            <person name="Stadler P.F."/>
            <person name="Schmidt T."/>
            <person name="Gabaldon T."/>
            <person name="Lehrach H."/>
            <person name="Weisshaar B."/>
            <person name="Himmelbauer H."/>
        </authorList>
    </citation>
    <scope>NUCLEOTIDE SEQUENCE [LARGE SCALE GENOMIC DNA]</scope>
    <source>
        <tissue evidence="5">Taproot</tissue>
    </source>
</reference>
<evidence type="ECO:0000256" key="2">
    <source>
        <dbReference type="SAM" id="MobiDB-lite"/>
    </source>
</evidence>
<dbReference type="Gramene" id="KMS96289">
    <property type="protein sequence ID" value="KMS96289"/>
    <property type="gene ID" value="BVRB_000030"/>
</dbReference>
<dbReference type="Pfam" id="PF12796">
    <property type="entry name" value="Ank_2"/>
    <property type="match status" value="1"/>
</dbReference>
<dbReference type="GO" id="GO:0016020">
    <property type="term" value="C:membrane"/>
    <property type="evidence" value="ECO:0007669"/>
    <property type="project" value="TreeGrafter"/>
</dbReference>
<feature type="transmembrane region" description="Helical" evidence="3">
    <location>
        <begin position="550"/>
        <end position="573"/>
    </location>
</feature>
<keyword evidence="3" id="KW-0812">Transmembrane</keyword>
<feature type="region of interest" description="Disordered" evidence="2">
    <location>
        <begin position="69"/>
        <end position="89"/>
    </location>
</feature>
<evidence type="ECO:0000259" key="4">
    <source>
        <dbReference type="Pfam" id="PF13962"/>
    </source>
</evidence>
<evidence type="ECO:0000313" key="5">
    <source>
        <dbReference type="EMBL" id="KMS96289.1"/>
    </source>
</evidence>
<dbReference type="Proteomes" id="UP000035740">
    <property type="component" value="Unassembled WGS sequence"/>
</dbReference>
<dbReference type="PROSITE" id="PS50088">
    <property type="entry name" value="ANK_REPEAT"/>
    <property type="match status" value="1"/>
</dbReference>
<dbReference type="AlphaFoldDB" id="A0A0J8B4Y6"/>
<evidence type="ECO:0000256" key="1">
    <source>
        <dbReference type="PROSITE-ProRule" id="PRU00023"/>
    </source>
</evidence>
<keyword evidence="3" id="KW-1133">Transmembrane helix</keyword>
<dbReference type="PANTHER" id="PTHR24177">
    <property type="entry name" value="CASKIN"/>
    <property type="match status" value="1"/>
</dbReference>
<gene>
    <name evidence="5" type="ORF">BVRB_000030</name>
</gene>
<keyword evidence="1" id="KW-0040">ANK repeat</keyword>
<dbReference type="Pfam" id="PF13962">
    <property type="entry name" value="PGG"/>
    <property type="match status" value="1"/>
</dbReference>
<sequence length="669" mass="75079">MAPSASRQGCAITGLIGIASPRRDLTRIEKKPRQQEVWGLSIEGGGSIIHSKTRQHRQRSLAVQIIGHPPSPIVDRRHQQSAGQQEGDRSVYVTPQFQASFSLLSDEKWQEYLNYGIPLYKAALRGDWESARQICSTYPECFAAKITRQGDTALHIAAVARRTDFAVQLVTLMVSNDSTENLRLRNNIGNTAFCLAAASGTVAIAKVMVHVEPELPMIRGNEGLTPLHMAALLGHRDMVKYLLPLTHDYLSDKELITLFISTINTDLYDIALEILRIHPSLAIARDGSDANGETPLHVLAKKPLKSYGSKLGIWSKCCDLLKVYRSHEENSLPPKALQLVERLWGEVLKQRQDSISELMRHPWRLLFVAVQVGNVEFITTLLCSYPDLIWRLDDNHQSIFHVAVQYRQEKIFKFIYEIGAIKDLLATYVDDNTGNNILHLAGLLPSSDRLNCISGAALQMQREMLWFKVVEDLVQPQLAEAQNFDGETPRTLFTIEHKELRKEGEEWMRKTAGSCSVVATLITSVVFSAALKVPGNDTSSFAKPLDHGAWYWLFAISDSLSLISSTASILMFLSILTSRYAEEDFLYSLPRKLMIGLTLLFISIATMMIAFTATFHIIFKPGLLFVGTSVLACVPIILFGIQEFPLLLEVYRSIIGCHFIFKPHHHQLF</sequence>
<keyword evidence="6" id="KW-1185">Reference proteome</keyword>
<dbReference type="PROSITE" id="PS50297">
    <property type="entry name" value="ANK_REP_REGION"/>
    <property type="match status" value="1"/>
</dbReference>
<evidence type="ECO:0000313" key="6">
    <source>
        <dbReference type="Proteomes" id="UP000035740"/>
    </source>
</evidence>